<reference evidence="3" key="2">
    <citation type="submission" date="2024-10" db="UniProtKB">
        <authorList>
            <consortium name="EnsemblProtists"/>
        </authorList>
    </citation>
    <scope>IDENTIFICATION</scope>
</reference>
<dbReference type="Proteomes" id="UP000013827">
    <property type="component" value="Unassembled WGS sequence"/>
</dbReference>
<dbReference type="HOGENOM" id="CLU_751072_0_0_1"/>
<dbReference type="EnsemblProtists" id="EOD09605">
    <property type="protein sequence ID" value="EOD09605"/>
    <property type="gene ID" value="EMIHUDRAFT_198144"/>
</dbReference>
<dbReference type="RefSeq" id="XP_005762034.1">
    <property type="nucleotide sequence ID" value="XM_005761977.1"/>
</dbReference>
<keyword evidence="2" id="KW-1133">Transmembrane helix</keyword>
<dbReference type="PaxDb" id="2903-EOD09605"/>
<feature type="transmembrane region" description="Helical" evidence="2">
    <location>
        <begin position="182"/>
        <end position="201"/>
    </location>
</feature>
<keyword evidence="2" id="KW-0812">Transmembrane</keyword>
<keyword evidence="2" id="KW-0472">Membrane</keyword>
<accession>A0A0D3IEC0</accession>
<evidence type="ECO:0000313" key="4">
    <source>
        <dbReference type="Proteomes" id="UP000013827"/>
    </source>
</evidence>
<protein>
    <submittedName>
        <fullName evidence="3">Uncharacterized protein</fullName>
    </submittedName>
</protein>
<sequence>MSADLAERLSAPSQRAASSSDAAAEASSARSVKLDHLRLRFSSAELEATFVEHSFRALLGLHLGAAVTHALLHVGLRALEANETGQPFPRHLALVRCAAATTYLALRVGAHLHDAKRNARVAWVIGALVSLALLPAWAESSALPMPDGGEAAGGLRGHTALFALGAAALLQPLLIQLHFPGVSIRLLCLFVSFAGLAAPLLSPLAEAAPAPGGAMARDAVRALVGACAPLASPLLRGPDEAAAVALLLAAGAAIAHVFEAVLRRGHLWQASLLVSMGQQVAADSKLNHLLKNKSAEARAEIDSLRRATGTGLPPSVAESDDEGRELELHVKLTNNNQPGVPALTPDQCKRAFQADAPASPPGSVSDATE</sequence>
<dbReference type="KEGG" id="ehx:EMIHUDRAFT_198144"/>
<evidence type="ECO:0000313" key="3">
    <source>
        <dbReference type="EnsemblProtists" id="EOD09605"/>
    </source>
</evidence>
<feature type="transmembrane region" description="Helical" evidence="2">
    <location>
        <begin position="241"/>
        <end position="262"/>
    </location>
</feature>
<dbReference type="AlphaFoldDB" id="A0A0D3IEC0"/>
<organism evidence="3 4">
    <name type="scientific">Emiliania huxleyi (strain CCMP1516)</name>
    <dbReference type="NCBI Taxonomy" id="280463"/>
    <lineage>
        <taxon>Eukaryota</taxon>
        <taxon>Haptista</taxon>
        <taxon>Haptophyta</taxon>
        <taxon>Prymnesiophyceae</taxon>
        <taxon>Isochrysidales</taxon>
        <taxon>Noelaerhabdaceae</taxon>
        <taxon>Emiliania</taxon>
    </lineage>
</organism>
<dbReference type="GeneID" id="17255653"/>
<feature type="compositionally biased region" description="Low complexity" evidence="1">
    <location>
        <begin position="10"/>
        <end position="22"/>
    </location>
</feature>
<feature type="region of interest" description="Disordered" evidence="1">
    <location>
        <begin position="350"/>
        <end position="369"/>
    </location>
</feature>
<evidence type="ECO:0000256" key="2">
    <source>
        <dbReference type="SAM" id="Phobius"/>
    </source>
</evidence>
<feature type="region of interest" description="Disordered" evidence="1">
    <location>
        <begin position="1"/>
        <end position="22"/>
    </location>
</feature>
<keyword evidence="4" id="KW-1185">Reference proteome</keyword>
<feature type="transmembrane region" description="Helical" evidence="2">
    <location>
        <begin position="121"/>
        <end position="138"/>
    </location>
</feature>
<name>A0A0D3IEC0_EMIH1</name>
<proteinExistence type="predicted"/>
<evidence type="ECO:0000256" key="1">
    <source>
        <dbReference type="SAM" id="MobiDB-lite"/>
    </source>
</evidence>
<reference evidence="4" key="1">
    <citation type="journal article" date="2013" name="Nature">
        <title>Pan genome of the phytoplankton Emiliania underpins its global distribution.</title>
        <authorList>
            <person name="Read B.A."/>
            <person name="Kegel J."/>
            <person name="Klute M.J."/>
            <person name="Kuo A."/>
            <person name="Lefebvre S.C."/>
            <person name="Maumus F."/>
            <person name="Mayer C."/>
            <person name="Miller J."/>
            <person name="Monier A."/>
            <person name="Salamov A."/>
            <person name="Young J."/>
            <person name="Aguilar M."/>
            <person name="Claverie J.M."/>
            <person name="Frickenhaus S."/>
            <person name="Gonzalez K."/>
            <person name="Herman E.K."/>
            <person name="Lin Y.C."/>
            <person name="Napier J."/>
            <person name="Ogata H."/>
            <person name="Sarno A.F."/>
            <person name="Shmutz J."/>
            <person name="Schroeder D."/>
            <person name="de Vargas C."/>
            <person name="Verret F."/>
            <person name="von Dassow P."/>
            <person name="Valentin K."/>
            <person name="Van de Peer Y."/>
            <person name="Wheeler G."/>
            <person name="Dacks J.B."/>
            <person name="Delwiche C.F."/>
            <person name="Dyhrman S.T."/>
            <person name="Glockner G."/>
            <person name="John U."/>
            <person name="Richards T."/>
            <person name="Worden A.Z."/>
            <person name="Zhang X."/>
            <person name="Grigoriev I.V."/>
            <person name="Allen A.E."/>
            <person name="Bidle K."/>
            <person name="Borodovsky M."/>
            <person name="Bowler C."/>
            <person name="Brownlee C."/>
            <person name="Cock J.M."/>
            <person name="Elias M."/>
            <person name="Gladyshev V.N."/>
            <person name="Groth M."/>
            <person name="Guda C."/>
            <person name="Hadaegh A."/>
            <person name="Iglesias-Rodriguez M.D."/>
            <person name="Jenkins J."/>
            <person name="Jones B.M."/>
            <person name="Lawson T."/>
            <person name="Leese F."/>
            <person name="Lindquist E."/>
            <person name="Lobanov A."/>
            <person name="Lomsadze A."/>
            <person name="Malik S.B."/>
            <person name="Marsh M.E."/>
            <person name="Mackinder L."/>
            <person name="Mock T."/>
            <person name="Mueller-Roeber B."/>
            <person name="Pagarete A."/>
            <person name="Parker M."/>
            <person name="Probert I."/>
            <person name="Quesneville H."/>
            <person name="Raines C."/>
            <person name="Rensing S.A."/>
            <person name="Riano-Pachon D.M."/>
            <person name="Richier S."/>
            <person name="Rokitta S."/>
            <person name="Shiraiwa Y."/>
            <person name="Soanes D.M."/>
            <person name="van der Giezen M."/>
            <person name="Wahlund T.M."/>
            <person name="Williams B."/>
            <person name="Wilson W."/>
            <person name="Wolfe G."/>
            <person name="Wurch L.L."/>
        </authorList>
    </citation>
    <scope>NUCLEOTIDE SEQUENCE</scope>
</reference>
<feature type="transmembrane region" description="Helical" evidence="2">
    <location>
        <begin position="158"/>
        <end position="175"/>
    </location>
</feature>